<evidence type="ECO:0000259" key="1">
    <source>
        <dbReference type="Pfam" id="PF06114"/>
    </source>
</evidence>
<reference evidence="2 5" key="3">
    <citation type="submission" date="2019-06" db="EMBL/GenBank/DDBJ databases">
        <title>Whole genome shotgun sequence of Brevibacillus reuszeri NBRC 15719.</title>
        <authorList>
            <person name="Hosoyama A."/>
            <person name="Uohara A."/>
            <person name="Ohji S."/>
            <person name="Ichikawa N."/>
        </authorList>
    </citation>
    <scope>NUCLEOTIDE SEQUENCE [LARGE SCALE GENOMIC DNA]</scope>
    <source>
        <strain evidence="2 5">NBRC 15719</strain>
    </source>
</reference>
<gene>
    <name evidence="3" type="ORF">ADS79_27060</name>
    <name evidence="2" type="ORF">BRE01_49300</name>
</gene>
<dbReference type="EMBL" id="BJON01000020">
    <property type="protein sequence ID" value="GED71228.1"/>
    <property type="molecule type" value="Genomic_DNA"/>
</dbReference>
<dbReference type="Proteomes" id="UP000319578">
    <property type="component" value="Unassembled WGS sequence"/>
</dbReference>
<reference evidence="3" key="2">
    <citation type="submission" date="2015-07" db="EMBL/GenBank/DDBJ databases">
        <title>MeaNS - Measles Nucleotide Surveillance Program.</title>
        <authorList>
            <person name="Tran T."/>
            <person name="Druce J."/>
        </authorList>
    </citation>
    <scope>NUCLEOTIDE SEQUENCE</scope>
    <source>
        <strain evidence="3">DSM 9887</strain>
    </source>
</reference>
<dbReference type="Gene3D" id="1.10.10.2910">
    <property type="match status" value="1"/>
</dbReference>
<dbReference type="PATRIC" id="fig|54915.3.peg.4594"/>
<keyword evidence="5" id="KW-1185">Reference proteome</keyword>
<dbReference type="STRING" id="54915.ADS79_27060"/>
<evidence type="ECO:0000313" key="4">
    <source>
        <dbReference type="Proteomes" id="UP000036834"/>
    </source>
</evidence>
<dbReference type="RefSeq" id="WP_049741552.1">
    <property type="nucleotide sequence ID" value="NZ_BJON01000020.1"/>
</dbReference>
<organism evidence="3 4">
    <name type="scientific">Brevibacillus reuszeri</name>
    <dbReference type="NCBI Taxonomy" id="54915"/>
    <lineage>
        <taxon>Bacteria</taxon>
        <taxon>Bacillati</taxon>
        <taxon>Bacillota</taxon>
        <taxon>Bacilli</taxon>
        <taxon>Bacillales</taxon>
        <taxon>Paenibacillaceae</taxon>
        <taxon>Brevibacillus</taxon>
    </lineage>
</organism>
<sequence length="170" mass="20216">MLTALYQPQTRLEEQVYSLMQFHGIQKPDQIDLNSMCESYRVEIININGRSRIQPHPTRPGWYLMAIDKTLHPNVQRLKIAHEFGHLLLHVGIQPNCSDLMIEWQESQANHFAEHLLMPFYMFEGFAFQITLYEAPMYLSQLFRVPERTAKQRFDRFLSRMYNQGLAHYI</sequence>
<dbReference type="EMBL" id="LGIQ01000011">
    <property type="protein sequence ID" value="KNB69527.1"/>
    <property type="molecule type" value="Genomic_DNA"/>
</dbReference>
<dbReference type="Proteomes" id="UP000036834">
    <property type="component" value="Unassembled WGS sequence"/>
</dbReference>
<evidence type="ECO:0000313" key="2">
    <source>
        <dbReference type="EMBL" id="GED71228.1"/>
    </source>
</evidence>
<comment type="caution">
    <text evidence="3">The sequence shown here is derived from an EMBL/GenBank/DDBJ whole genome shotgun (WGS) entry which is preliminary data.</text>
</comment>
<dbReference type="InterPro" id="IPR010359">
    <property type="entry name" value="IrrE_HExxH"/>
</dbReference>
<evidence type="ECO:0000313" key="3">
    <source>
        <dbReference type="EMBL" id="KNB69527.1"/>
    </source>
</evidence>
<dbReference type="Pfam" id="PF06114">
    <property type="entry name" value="Peptidase_M78"/>
    <property type="match status" value="1"/>
</dbReference>
<proteinExistence type="predicted"/>
<dbReference type="AlphaFoldDB" id="A0A0K9YLJ4"/>
<feature type="domain" description="IrrE N-terminal-like" evidence="1">
    <location>
        <begin position="62"/>
        <end position="154"/>
    </location>
</feature>
<reference evidence="4" key="1">
    <citation type="submission" date="2015-07" db="EMBL/GenBank/DDBJ databases">
        <title>Genome sequencing project for genomic taxonomy and phylogenomics of Bacillus-like bacteria.</title>
        <authorList>
            <person name="Liu B."/>
            <person name="Wang J."/>
            <person name="Zhu Y."/>
            <person name="Liu G."/>
            <person name="Chen Q."/>
            <person name="Chen Z."/>
            <person name="Lan J."/>
            <person name="Che J."/>
            <person name="Ge C."/>
            <person name="Shi H."/>
            <person name="Pan Z."/>
            <person name="Liu X."/>
        </authorList>
    </citation>
    <scope>NUCLEOTIDE SEQUENCE [LARGE SCALE GENOMIC DNA]</scope>
    <source>
        <strain evidence="4">DSM 9887</strain>
    </source>
</reference>
<accession>A0A0K9YLJ4</accession>
<name>A0A0K9YLJ4_9BACL</name>
<dbReference type="OrthoDB" id="2417909at2"/>
<evidence type="ECO:0000313" key="5">
    <source>
        <dbReference type="Proteomes" id="UP000319578"/>
    </source>
</evidence>
<protein>
    <submittedName>
        <fullName evidence="3">Peptidase</fullName>
    </submittedName>
</protein>